<accession>A0A495B391</accession>
<dbReference type="EMBL" id="JAQQKY010000006">
    <property type="protein sequence ID" value="MDC7691442.1"/>
    <property type="molecule type" value="Genomic_DNA"/>
</dbReference>
<evidence type="ECO:0000313" key="2">
    <source>
        <dbReference type="EMBL" id="MDC7691442.1"/>
    </source>
</evidence>
<reference evidence="3 4" key="1">
    <citation type="submission" date="2018-10" db="EMBL/GenBank/DDBJ databases">
        <title>Genomic Encyclopedia of Type Strains, Phase IV (KMG-IV): sequencing the most valuable type-strain genomes for metagenomic binning, comparative biology and taxonomic classification.</title>
        <authorList>
            <person name="Goeker M."/>
        </authorList>
    </citation>
    <scope>NUCLEOTIDE SEQUENCE [LARGE SCALE GENOMIC DNA]</scope>
    <source>
        <strain evidence="3 4">DSM 3303</strain>
    </source>
</reference>
<evidence type="ECO:0000313" key="4">
    <source>
        <dbReference type="Proteomes" id="UP000279384"/>
    </source>
</evidence>
<evidence type="ECO:0000313" key="5">
    <source>
        <dbReference type="Proteomes" id="UP001221566"/>
    </source>
</evidence>
<keyword evidence="5" id="KW-1185">Reference proteome</keyword>
<comment type="caution">
    <text evidence="3">The sequence shown here is derived from an EMBL/GenBank/DDBJ whole genome shotgun (WGS) entry which is preliminary data.</text>
</comment>
<reference evidence="2 5" key="2">
    <citation type="submission" date="2023-01" db="EMBL/GenBank/DDBJ databases">
        <title>Novel species of the genus Vogesella isolated from rivers.</title>
        <authorList>
            <person name="Lu H."/>
        </authorList>
    </citation>
    <scope>NUCLEOTIDE SEQUENCE [LARGE SCALE GENOMIC DNA]</scope>
    <source>
        <strain evidence="2 5">SH7W</strain>
    </source>
</reference>
<keyword evidence="1" id="KW-0472">Membrane</keyword>
<name>A0A495B391_VOGIN</name>
<keyword evidence="1" id="KW-1133">Transmembrane helix</keyword>
<keyword evidence="1" id="KW-0812">Transmembrane</keyword>
<gene>
    <name evidence="3" type="ORF">C8E02_2809</name>
    <name evidence="2" type="ORF">PQU93_11690</name>
</gene>
<feature type="transmembrane region" description="Helical" evidence="1">
    <location>
        <begin position="15"/>
        <end position="36"/>
    </location>
</feature>
<protein>
    <recommendedName>
        <fullName evidence="6">Tfp pilus assembly protein PilO</fullName>
    </recommendedName>
</protein>
<dbReference type="Proteomes" id="UP001221566">
    <property type="component" value="Unassembled WGS sequence"/>
</dbReference>
<evidence type="ECO:0008006" key="6">
    <source>
        <dbReference type="Google" id="ProtNLM"/>
    </source>
</evidence>
<evidence type="ECO:0000313" key="3">
    <source>
        <dbReference type="EMBL" id="RKQ55431.1"/>
    </source>
</evidence>
<evidence type="ECO:0000256" key="1">
    <source>
        <dbReference type="SAM" id="Phobius"/>
    </source>
</evidence>
<dbReference type="AlphaFoldDB" id="A0A495B391"/>
<organism evidence="3 4">
    <name type="scientific">Vogesella indigofera</name>
    <name type="common">Pseudomonas indigofera</name>
    <dbReference type="NCBI Taxonomy" id="45465"/>
    <lineage>
        <taxon>Bacteria</taxon>
        <taxon>Pseudomonadati</taxon>
        <taxon>Pseudomonadota</taxon>
        <taxon>Betaproteobacteria</taxon>
        <taxon>Neisseriales</taxon>
        <taxon>Chromobacteriaceae</taxon>
        <taxon>Vogesella</taxon>
    </lineage>
</organism>
<dbReference type="Proteomes" id="UP000279384">
    <property type="component" value="Unassembled WGS sequence"/>
</dbReference>
<proteinExistence type="predicted"/>
<dbReference type="EMBL" id="RBID01000017">
    <property type="protein sequence ID" value="RKQ55431.1"/>
    <property type="molecule type" value="Genomic_DNA"/>
</dbReference>
<sequence>MNTFWPRLNYLRQRAGWPLLLLVLLVIGMLLFHTMLTRPLQGQLTQLQQQAQQQERDIVRLRYQRSHPVASPQLRLQRFYRAFPHQATAPLWLEKIYAAAEAQQLALPRGDYKVLPDRSGQLLRYEVQLPVRGSYRQLRAFVAQLLAENPTLLLANLRFKRDSIGQPQLDAAIHLVLLLRES</sequence>
<dbReference type="RefSeq" id="WP_120811566.1">
    <property type="nucleotide sequence ID" value="NZ_JAQQKY010000006.1"/>
</dbReference>